<dbReference type="STRING" id="1071383.J7RYB8"/>
<dbReference type="PANTHER" id="PTHR46118:SF4">
    <property type="entry name" value="PROTEIN ABHD11"/>
    <property type="match status" value="1"/>
</dbReference>
<keyword evidence="2" id="KW-0378">Hydrolase</keyword>
<evidence type="ECO:0000256" key="1">
    <source>
        <dbReference type="ARBA" id="ARBA00008645"/>
    </source>
</evidence>
<evidence type="ECO:0000256" key="2">
    <source>
        <dbReference type="ARBA" id="ARBA00022801"/>
    </source>
</evidence>
<feature type="domain" description="AB hydrolase-1" evidence="3">
    <location>
        <begin position="31"/>
        <end position="275"/>
    </location>
</feature>
<dbReference type="GeneID" id="34525826"/>
<dbReference type="PANTHER" id="PTHR46118">
    <property type="entry name" value="PROTEIN ABHD11"/>
    <property type="match status" value="1"/>
</dbReference>
<dbReference type="InterPro" id="IPR029058">
    <property type="entry name" value="AB_hydrolase_fold"/>
</dbReference>
<evidence type="ECO:0000259" key="3">
    <source>
        <dbReference type="Pfam" id="PF00561"/>
    </source>
</evidence>
<dbReference type="GO" id="GO:0004806">
    <property type="term" value="F:triacylglycerol lipase activity"/>
    <property type="evidence" value="ECO:0007669"/>
    <property type="project" value="EnsemblFungi"/>
</dbReference>
<accession>J7RYB8</accession>
<dbReference type="OrthoDB" id="8119704at2759"/>
<name>J7RYB8_HUIN7</name>
<sequence length="291" mass="33013">MRVTRRLLQSVKLSYDLLSPTCRSHDAKQSVVIMHGFLGNKNNNRTLGRKLVEALQRPVYLVDMRNHGSSPRTAEFNYKAMSEDIFQFIRDHRLEKPLLLGHSMGAKVGMTCALGDPKHKLVSQLVCIENVPVCTQPNGKFAEYITWLLRITQQSKIKTLAQADAYLAQFESDEKIRQFLLSSTLQRRPPGGQGPTTPAFEPKIPLAQLRESLLRGEVSGWTHDPRRERFTGPTLFIRGTLSEYIADEYIPTIGLFFPRFQLEDVKGAGHFVNAEQPDTCAELIKRFVESD</sequence>
<keyword evidence="5" id="KW-1185">Reference proteome</keyword>
<gene>
    <name evidence="4" type="primary">KNAG0D03910</name>
    <name evidence="4" type="ordered locus">KNAG_0D03910</name>
</gene>
<reference evidence="4 5" key="1">
    <citation type="journal article" date="2011" name="Proc. Natl. Acad. Sci. U.S.A.">
        <title>Evolutionary erosion of yeast sex chromosomes by mating-type switching accidents.</title>
        <authorList>
            <person name="Gordon J.L."/>
            <person name="Armisen D."/>
            <person name="Proux-Wera E."/>
            <person name="Oheigeartaigh S.S."/>
            <person name="Byrne K.P."/>
            <person name="Wolfe K.H."/>
        </authorList>
    </citation>
    <scope>NUCLEOTIDE SEQUENCE [LARGE SCALE GENOMIC DNA]</scope>
    <source>
        <strain evidence="5">ATCC MYA-139 / BCRC 22969 / CBS 8797 / CCRC 22969 / KCTC 17520 / NBRC 10181 / NCYC 3082</strain>
    </source>
</reference>
<dbReference type="SUPFAM" id="SSF53474">
    <property type="entry name" value="alpha/beta-Hydrolases"/>
    <property type="match status" value="1"/>
</dbReference>
<reference evidence="5" key="2">
    <citation type="submission" date="2012-08" db="EMBL/GenBank/DDBJ databases">
        <title>Genome sequence of Kazachstania naganishii.</title>
        <authorList>
            <person name="Gordon J.L."/>
            <person name="Armisen D."/>
            <person name="Proux-Wera E."/>
            <person name="OhEigeartaigh S.S."/>
            <person name="Byrne K.P."/>
            <person name="Wolfe K.H."/>
        </authorList>
    </citation>
    <scope>NUCLEOTIDE SEQUENCE [LARGE SCALE GENOMIC DNA]</scope>
    <source>
        <strain evidence="5">ATCC MYA-139 / BCRC 22969 / CBS 8797 / CCRC 22969 / KCTC 17520 / NBRC 10181 / NCYC 3082</strain>
    </source>
</reference>
<comment type="similarity">
    <text evidence="1">Belongs to the AB hydrolase superfamily.</text>
</comment>
<dbReference type="OMA" id="FLGMSDN"/>
<organism evidence="4 5">
    <name type="scientific">Huiozyma naganishii (strain ATCC MYA-139 / BCRC 22969 / CBS 8797 / KCTC 17520 / NBRC 10181 / NCYC 3082 / Yp74L-3)</name>
    <name type="common">Yeast</name>
    <name type="synonym">Kazachstania naganishii</name>
    <dbReference type="NCBI Taxonomy" id="1071383"/>
    <lineage>
        <taxon>Eukaryota</taxon>
        <taxon>Fungi</taxon>
        <taxon>Dikarya</taxon>
        <taxon>Ascomycota</taxon>
        <taxon>Saccharomycotina</taxon>
        <taxon>Saccharomycetes</taxon>
        <taxon>Saccharomycetales</taxon>
        <taxon>Saccharomycetaceae</taxon>
        <taxon>Huiozyma</taxon>
    </lineage>
</organism>
<evidence type="ECO:0000313" key="5">
    <source>
        <dbReference type="Proteomes" id="UP000006310"/>
    </source>
</evidence>
<dbReference type="AlphaFoldDB" id="J7RYB8"/>
<proteinExistence type="inferred from homology"/>
<dbReference type="Proteomes" id="UP000006310">
    <property type="component" value="Chromosome 4"/>
</dbReference>
<dbReference type="Gene3D" id="3.40.50.1820">
    <property type="entry name" value="alpha/beta hydrolase"/>
    <property type="match status" value="1"/>
</dbReference>
<dbReference type="RefSeq" id="XP_022464383.1">
    <property type="nucleotide sequence ID" value="XM_022607826.1"/>
</dbReference>
<dbReference type="GO" id="GO:0006629">
    <property type="term" value="P:lipid metabolic process"/>
    <property type="evidence" value="ECO:0007669"/>
    <property type="project" value="EnsemblFungi"/>
</dbReference>
<dbReference type="InterPro" id="IPR000073">
    <property type="entry name" value="AB_hydrolase_1"/>
</dbReference>
<dbReference type="KEGG" id="kng:KNAG_0D03910"/>
<dbReference type="HOGENOM" id="CLU_020336_53_0_1"/>
<dbReference type="eggNOG" id="KOG2382">
    <property type="taxonomic scope" value="Eukaryota"/>
</dbReference>
<dbReference type="EMBL" id="HE978317">
    <property type="protein sequence ID" value="CCK70137.1"/>
    <property type="molecule type" value="Genomic_DNA"/>
</dbReference>
<dbReference type="GO" id="GO:0005739">
    <property type="term" value="C:mitochondrion"/>
    <property type="evidence" value="ECO:0007669"/>
    <property type="project" value="EnsemblFungi"/>
</dbReference>
<evidence type="ECO:0000313" key="4">
    <source>
        <dbReference type="EMBL" id="CCK70137.1"/>
    </source>
</evidence>
<protein>
    <recommendedName>
        <fullName evidence="3">AB hydrolase-1 domain-containing protein</fullName>
    </recommendedName>
</protein>
<dbReference type="Pfam" id="PF00561">
    <property type="entry name" value="Abhydrolase_1"/>
    <property type="match status" value="1"/>
</dbReference>